<reference evidence="1 2" key="1">
    <citation type="journal article" date="2015" name="Nature">
        <title>rRNA introns, odd ribosomes, and small enigmatic genomes across a large radiation of phyla.</title>
        <authorList>
            <person name="Brown C.T."/>
            <person name="Hug L.A."/>
            <person name="Thomas B.C."/>
            <person name="Sharon I."/>
            <person name="Castelle C.J."/>
            <person name="Singh A."/>
            <person name="Wilkins M.J."/>
            <person name="Williams K.H."/>
            <person name="Banfield J.F."/>
        </authorList>
    </citation>
    <scope>NUCLEOTIDE SEQUENCE [LARGE SCALE GENOMIC DNA]</scope>
</reference>
<dbReference type="Proteomes" id="UP000034846">
    <property type="component" value="Unassembled WGS sequence"/>
</dbReference>
<protein>
    <submittedName>
        <fullName evidence="1">Uncharacterized protein</fullName>
    </submittedName>
</protein>
<name>A0A0G2ABI9_9BACT</name>
<evidence type="ECO:0000313" key="1">
    <source>
        <dbReference type="EMBL" id="KKW29759.1"/>
    </source>
</evidence>
<comment type="caution">
    <text evidence="1">The sequence shown here is derived from an EMBL/GenBank/DDBJ whole genome shotgun (WGS) entry which is preliminary data.</text>
</comment>
<gene>
    <name evidence="1" type="ORF">UY72_C0034G0012</name>
</gene>
<sequence>MDNRMIDAFGVETMEQAAAWLEAMDEELGRSRLSPEEQWKVALQDAVSGICTSSEIYRLKGTPDENMRALDGLSATLLMLSLRVARLRDISLKLESWHDVCWQALVPSTQLEELPYFHLINWQNGRQEWVREAVDMIVESLAIITFLQGPHSRTKSGYLLGRVRKLLAMAIRCGPAGRTAANRGYAGVGSPEFWVVEPLRQQFIDYQSSKRKHV</sequence>
<evidence type="ECO:0000313" key="2">
    <source>
        <dbReference type="Proteomes" id="UP000034846"/>
    </source>
</evidence>
<proteinExistence type="predicted"/>
<accession>A0A0G2ABI9</accession>
<dbReference type="AlphaFoldDB" id="A0A0G2ABI9"/>
<organism evidence="1 2">
    <name type="scientific">Candidatus Uhrbacteria bacterium GW2011_GWD2_52_7</name>
    <dbReference type="NCBI Taxonomy" id="1618989"/>
    <lineage>
        <taxon>Bacteria</taxon>
        <taxon>Candidatus Uhriibacteriota</taxon>
    </lineage>
</organism>
<dbReference type="EMBL" id="LCRD01000034">
    <property type="protein sequence ID" value="KKW29759.1"/>
    <property type="molecule type" value="Genomic_DNA"/>
</dbReference>